<name>A0A061SII1_9CHLO</name>
<dbReference type="EMBL" id="GBEZ01002162">
    <property type="protein sequence ID" value="JAC82869.1"/>
    <property type="molecule type" value="Transcribed_RNA"/>
</dbReference>
<accession>A0A061SII1</accession>
<protein>
    <submittedName>
        <fullName evidence="1">Uncharacterized protein</fullName>
    </submittedName>
</protein>
<evidence type="ECO:0000313" key="1">
    <source>
        <dbReference type="EMBL" id="JAC82869.1"/>
    </source>
</evidence>
<reference evidence="1" key="1">
    <citation type="submission" date="2014-05" db="EMBL/GenBank/DDBJ databases">
        <title>The transcriptome of the halophilic microalga Tetraselmis sp. GSL018 isolated from the Great Salt Lake, Utah.</title>
        <authorList>
            <person name="Jinkerson R.E."/>
            <person name="D'Adamo S."/>
            <person name="Posewitz M.C."/>
        </authorList>
    </citation>
    <scope>NUCLEOTIDE SEQUENCE</scope>
    <source>
        <strain evidence="1">GSL018</strain>
    </source>
</reference>
<feature type="non-terminal residue" evidence="1">
    <location>
        <position position="1"/>
    </location>
</feature>
<dbReference type="AlphaFoldDB" id="A0A061SII1"/>
<sequence>ELEVFDNCCQDDWCENKGTAEGVSEQVGRSRCVVFVLSVAESTIHIEKVKNKTQKGRKEEARSGCVCCITYTSRAKFRTLLLISNFKKTDHTTRSTRF</sequence>
<organism evidence="1">
    <name type="scientific">Tetraselmis sp. GSL018</name>
    <dbReference type="NCBI Taxonomy" id="582737"/>
    <lineage>
        <taxon>Eukaryota</taxon>
        <taxon>Viridiplantae</taxon>
        <taxon>Chlorophyta</taxon>
        <taxon>core chlorophytes</taxon>
        <taxon>Chlorodendrophyceae</taxon>
        <taxon>Chlorodendrales</taxon>
        <taxon>Chlorodendraceae</taxon>
        <taxon>Tetraselmis</taxon>
    </lineage>
</organism>
<gene>
    <name evidence="1" type="ORF">TSPGSL018_4694</name>
</gene>
<proteinExistence type="predicted"/>